<dbReference type="Proteomes" id="UP000004471">
    <property type="component" value="Unassembled WGS sequence"/>
</dbReference>
<accession>F3G0G4</accession>
<protein>
    <submittedName>
        <fullName evidence="1">Uncharacterized protein</fullName>
    </submittedName>
</protein>
<gene>
    <name evidence="1" type="ORF">PSYJA_45666</name>
</gene>
<dbReference type="EMBL" id="AEAH01004253">
    <property type="protein sequence ID" value="EGH35956.1"/>
    <property type="molecule type" value="Genomic_DNA"/>
</dbReference>
<name>F3G0G4_PSESX</name>
<reference evidence="1 2" key="1">
    <citation type="journal article" date="2011" name="PLoS Pathog.">
        <title>Dynamic evolution of pathogenicity revealed by sequencing and comparative genomics of 19 Pseudomonas syringae isolates.</title>
        <authorList>
            <person name="Baltrus D.A."/>
            <person name="Nishimura M.T."/>
            <person name="Romanchuk A."/>
            <person name="Chang J.H."/>
            <person name="Mukhtar M.S."/>
            <person name="Cherkis K."/>
            <person name="Roach J."/>
            <person name="Grant S.R."/>
            <person name="Jones C.D."/>
            <person name="Dangl J.L."/>
        </authorList>
    </citation>
    <scope>NUCLEOTIDE SEQUENCE [LARGE SCALE GENOMIC DNA]</scope>
    <source>
        <strain evidence="2">M301072PT</strain>
    </source>
</reference>
<evidence type="ECO:0000313" key="1">
    <source>
        <dbReference type="EMBL" id="EGH35956.1"/>
    </source>
</evidence>
<feature type="non-terminal residue" evidence="1">
    <location>
        <position position="36"/>
    </location>
</feature>
<feature type="non-terminal residue" evidence="1">
    <location>
        <position position="1"/>
    </location>
</feature>
<organism evidence="1 2">
    <name type="scientific">Pseudomonas syringae pv. japonica str. M301072</name>
    <dbReference type="NCBI Taxonomy" id="629262"/>
    <lineage>
        <taxon>Bacteria</taxon>
        <taxon>Pseudomonadati</taxon>
        <taxon>Pseudomonadota</taxon>
        <taxon>Gammaproteobacteria</taxon>
        <taxon>Pseudomonadales</taxon>
        <taxon>Pseudomonadaceae</taxon>
        <taxon>Pseudomonas</taxon>
        <taxon>Pseudomonas syringae</taxon>
    </lineage>
</organism>
<comment type="caution">
    <text evidence="1">The sequence shown here is derived from an EMBL/GenBank/DDBJ whole genome shotgun (WGS) entry which is preliminary data.</text>
</comment>
<sequence>AAGATREGPLLRALLVDELAVDSGHVQIAPDRQALS</sequence>
<proteinExistence type="predicted"/>
<evidence type="ECO:0000313" key="2">
    <source>
        <dbReference type="Proteomes" id="UP000004471"/>
    </source>
</evidence>
<dbReference type="AlphaFoldDB" id="F3G0G4"/>
<dbReference type="HOGENOM" id="CLU_3361565_0_0_6"/>